<keyword evidence="9" id="KW-0028">Amino-acid biosynthesis</keyword>
<evidence type="ECO:0000256" key="2">
    <source>
        <dbReference type="ARBA" id="ARBA00005011"/>
    </source>
</evidence>
<evidence type="ECO:0000256" key="3">
    <source>
        <dbReference type="ARBA" id="ARBA00011738"/>
    </source>
</evidence>
<dbReference type="NCBIfam" id="TIGR01141">
    <property type="entry name" value="hisC"/>
    <property type="match status" value="1"/>
</dbReference>
<keyword evidence="7 9" id="KW-0368">Histidine biosynthesis</keyword>
<dbReference type="InterPro" id="IPR004839">
    <property type="entry name" value="Aminotransferase_I/II_large"/>
</dbReference>
<dbReference type="EMBL" id="CP041666">
    <property type="protein sequence ID" value="QDP40457.1"/>
    <property type="molecule type" value="Genomic_DNA"/>
</dbReference>
<dbReference type="UniPathway" id="UPA00031">
    <property type="reaction ID" value="UER00012"/>
</dbReference>
<dbReference type="EC" id="2.6.1.9" evidence="9"/>
<dbReference type="Pfam" id="PF00155">
    <property type="entry name" value="Aminotran_1_2"/>
    <property type="match status" value="1"/>
</dbReference>
<evidence type="ECO:0000256" key="1">
    <source>
        <dbReference type="ARBA" id="ARBA00001933"/>
    </source>
</evidence>
<dbReference type="KEGG" id="aqt:FN924_09835"/>
<evidence type="ECO:0000256" key="7">
    <source>
        <dbReference type="ARBA" id="ARBA00023102"/>
    </source>
</evidence>
<dbReference type="PANTHER" id="PTHR43643:SF3">
    <property type="entry name" value="HISTIDINOL-PHOSPHATE AMINOTRANSFERASE"/>
    <property type="match status" value="1"/>
</dbReference>
<dbReference type="PROSITE" id="PS00599">
    <property type="entry name" value="AA_TRANSFER_CLASS_2"/>
    <property type="match status" value="1"/>
</dbReference>
<accession>A0A516KGE7</accession>
<sequence length="367" mass="41336">MTSKEVLKSMSPYKPGKQIEDVKKEYGLSRIVKLASNENPFGFSKKVKEEMSEWMSNLEIYPDGYSTELRMALAKKLDVEPDQLVFGAGSDEVIEIICNSYLYPGTNTIMATPTFPQYKHNAVIEGAEIVEVPLVNGYHDVKTMVAKINKQTKIIWLCSPNNPTGCHINQEEFDYVMSHCPSDILVVFDEAYYEYVDADDYPDTIKAIGQYENLIVLRTFSKAYGLAGLRVGYGVANEAITRALNVTRGPFNTTSLSQKAALIALQDETFLQETFKKNQENKQAFLSFLDNLGLSYDDSQTNFVFVHLPTTGDEAFEYLLSKGFIVRSGEALGRSKGIRITIGKKEDMEELQSHIREFITLKEGETH</sequence>
<organism evidence="11 12">
    <name type="scientific">Radiobacillus deserti</name>
    <dbReference type="NCBI Taxonomy" id="2594883"/>
    <lineage>
        <taxon>Bacteria</taxon>
        <taxon>Bacillati</taxon>
        <taxon>Bacillota</taxon>
        <taxon>Bacilli</taxon>
        <taxon>Bacillales</taxon>
        <taxon>Bacillaceae</taxon>
        <taxon>Radiobacillus</taxon>
    </lineage>
</organism>
<dbReference type="InterPro" id="IPR015421">
    <property type="entry name" value="PyrdxlP-dep_Trfase_major"/>
</dbReference>
<keyword evidence="4 9" id="KW-0032">Aminotransferase</keyword>
<dbReference type="HAMAP" id="MF_01023">
    <property type="entry name" value="HisC_aminotrans_2"/>
    <property type="match status" value="1"/>
</dbReference>
<evidence type="ECO:0000256" key="4">
    <source>
        <dbReference type="ARBA" id="ARBA00022576"/>
    </source>
</evidence>
<evidence type="ECO:0000256" key="6">
    <source>
        <dbReference type="ARBA" id="ARBA00022898"/>
    </source>
</evidence>
<dbReference type="InterPro" id="IPR015422">
    <property type="entry name" value="PyrdxlP-dep_Trfase_small"/>
</dbReference>
<dbReference type="InterPro" id="IPR015424">
    <property type="entry name" value="PyrdxlP-dep_Trfase"/>
</dbReference>
<proteinExistence type="inferred from homology"/>
<gene>
    <name evidence="9" type="primary">hisC</name>
    <name evidence="11" type="ORF">FN924_09835</name>
</gene>
<dbReference type="InterPro" id="IPR050106">
    <property type="entry name" value="HistidinolP_aminotransfase"/>
</dbReference>
<evidence type="ECO:0000256" key="8">
    <source>
        <dbReference type="ARBA" id="ARBA00047481"/>
    </source>
</evidence>
<dbReference type="RefSeq" id="WP_143894051.1">
    <property type="nucleotide sequence ID" value="NZ_CP041666.1"/>
</dbReference>
<evidence type="ECO:0000313" key="12">
    <source>
        <dbReference type="Proteomes" id="UP000315215"/>
    </source>
</evidence>
<dbReference type="OrthoDB" id="9813612at2"/>
<dbReference type="GO" id="GO:0030170">
    <property type="term" value="F:pyridoxal phosphate binding"/>
    <property type="evidence" value="ECO:0007669"/>
    <property type="project" value="InterPro"/>
</dbReference>
<name>A0A516KGE7_9BACI</name>
<dbReference type="Gene3D" id="3.90.1150.10">
    <property type="entry name" value="Aspartate Aminotransferase, domain 1"/>
    <property type="match status" value="1"/>
</dbReference>
<evidence type="ECO:0000313" key="11">
    <source>
        <dbReference type="EMBL" id="QDP40457.1"/>
    </source>
</evidence>
<dbReference type="GO" id="GO:0004400">
    <property type="term" value="F:histidinol-phosphate transaminase activity"/>
    <property type="evidence" value="ECO:0007669"/>
    <property type="project" value="UniProtKB-UniRule"/>
</dbReference>
<dbReference type="AlphaFoldDB" id="A0A516KGE7"/>
<dbReference type="InterPro" id="IPR005861">
    <property type="entry name" value="HisP_aminotrans"/>
</dbReference>
<comment type="catalytic activity">
    <reaction evidence="8 9">
        <text>L-histidinol phosphate + 2-oxoglutarate = 3-(imidazol-4-yl)-2-oxopropyl phosphate + L-glutamate</text>
        <dbReference type="Rhea" id="RHEA:23744"/>
        <dbReference type="ChEBI" id="CHEBI:16810"/>
        <dbReference type="ChEBI" id="CHEBI:29985"/>
        <dbReference type="ChEBI" id="CHEBI:57766"/>
        <dbReference type="ChEBI" id="CHEBI:57980"/>
        <dbReference type="EC" id="2.6.1.9"/>
    </reaction>
</comment>
<dbReference type="Gene3D" id="3.40.640.10">
    <property type="entry name" value="Type I PLP-dependent aspartate aminotransferase-like (Major domain)"/>
    <property type="match status" value="1"/>
</dbReference>
<dbReference type="GO" id="GO:0000105">
    <property type="term" value="P:L-histidine biosynthetic process"/>
    <property type="evidence" value="ECO:0007669"/>
    <property type="project" value="UniProtKB-UniRule"/>
</dbReference>
<feature type="modified residue" description="N6-(pyridoxal phosphate)lysine" evidence="9">
    <location>
        <position position="222"/>
    </location>
</feature>
<dbReference type="PANTHER" id="PTHR43643">
    <property type="entry name" value="HISTIDINOL-PHOSPHATE AMINOTRANSFERASE 2"/>
    <property type="match status" value="1"/>
</dbReference>
<evidence type="ECO:0000256" key="5">
    <source>
        <dbReference type="ARBA" id="ARBA00022679"/>
    </source>
</evidence>
<dbReference type="Proteomes" id="UP000315215">
    <property type="component" value="Chromosome"/>
</dbReference>
<comment type="pathway">
    <text evidence="2 9">Amino-acid biosynthesis; L-histidine biosynthesis; L-histidine from 5-phospho-alpha-D-ribose 1-diphosphate: step 7/9.</text>
</comment>
<dbReference type="SUPFAM" id="SSF53383">
    <property type="entry name" value="PLP-dependent transferases"/>
    <property type="match status" value="1"/>
</dbReference>
<comment type="subunit">
    <text evidence="3 9">Homodimer.</text>
</comment>
<dbReference type="InterPro" id="IPR001917">
    <property type="entry name" value="Aminotrans_II_pyridoxalP_BS"/>
</dbReference>
<keyword evidence="6 9" id="KW-0663">Pyridoxal phosphate</keyword>
<protein>
    <recommendedName>
        <fullName evidence="9">Histidinol-phosphate aminotransferase</fullName>
        <ecNumber evidence="9">2.6.1.9</ecNumber>
    </recommendedName>
    <alternativeName>
        <fullName evidence="9">Imidazole acetol-phosphate transaminase</fullName>
    </alternativeName>
</protein>
<keyword evidence="12" id="KW-1185">Reference proteome</keyword>
<reference evidence="11 12" key="1">
    <citation type="submission" date="2019-07" db="EMBL/GenBank/DDBJ databases">
        <authorList>
            <person name="Li J."/>
        </authorList>
    </citation>
    <scope>NUCLEOTIDE SEQUENCE [LARGE SCALE GENOMIC DNA]</scope>
    <source>
        <strain evidence="11 12">TKL69</strain>
    </source>
</reference>
<keyword evidence="5 9" id="KW-0808">Transferase</keyword>
<comment type="similarity">
    <text evidence="9">Belongs to the class-II pyridoxal-phosphate-dependent aminotransferase family. Histidinol-phosphate aminotransferase subfamily.</text>
</comment>
<evidence type="ECO:0000256" key="9">
    <source>
        <dbReference type="HAMAP-Rule" id="MF_01023"/>
    </source>
</evidence>
<feature type="domain" description="Aminotransferase class I/classII large" evidence="10">
    <location>
        <begin position="31"/>
        <end position="355"/>
    </location>
</feature>
<evidence type="ECO:0000259" key="10">
    <source>
        <dbReference type="Pfam" id="PF00155"/>
    </source>
</evidence>
<comment type="cofactor">
    <cofactor evidence="1 9">
        <name>pyridoxal 5'-phosphate</name>
        <dbReference type="ChEBI" id="CHEBI:597326"/>
    </cofactor>
</comment>
<dbReference type="CDD" id="cd00609">
    <property type="entry name" value="AAT_like"/>
    <property type="match status" value="1"/>
</dbReference>